<dbReference type="Gene3D" id="3.30.70.2530">
    <property type="match status" value="1"/>
</dbReference>
<dbReference type="InterPro" id="IPR010031">
    <property type="entry name" value="FAD_lactone_oxidase-like"/>
</dbReference>
<dbReference type="InterPro" id="IPR016166">
    <property type="entry name" value="FAD-bd_PCMH"/>
</dbReference>
<dbReference type="AlphaFoldDB" id="W7IW51"/>
<dbReference type="SUPFAM" id="SSF56176">
    <property type="entry name" value="FAD-binding/transporter-associated domain-like"/>
    <property type="match status" value="1"/>
</dbReference>
<organism evidence="4 5">
    <name type="scientific">Actinokineospora spheciospongiae</name>
    <dbReference type="NCBI Taxonomy" id="909613"/>
    <lineage>
        <taxon>Bacteria</taxon>
        <taxon>Bacillati</taxon>
        <taxon>Actinomycetota</taxon>
        <taxon>Actinomycetes</taxon>
        <taxon>Pseudonocardiales</taxon>
        <taxon>Pseudonocardiaceae</taxon>
        <taxon>Actinokineospora</taxon>
    </lineage>
</organism>
<comment type="caution">
    <text evidence="4">The sequence shown here is derived from an EMBL/GenBank/DDBJ whole genome shotgun (WGS) entry which is preliminary data.</text>
</comment>
<gene>
    <name evidence="4" type="ORF">UO65_3618</name>
</gene>
<dbReference type="InterPro" id="IPR007173">
    <property type="entry name" value="ALO_C"/>
</dbReference>
<dbReference type="Gene3D" id="3.30.43.10">
    <property type="entry name" value="Uridine Diphospho-n-acetylenolpyruvylglucosamine Reductase, domain 2"/>
    <property type="match status" value="1"/>
</dbReference>
<evidence type="ECO:0000313" key="5">
    <source>
        <dbReference type="Proteomes" id="UP000019277"/>
    </source>
</evidence>
<keyword evidence="1 4" id="KW-0560">Oxidoreductase</keyword>
<sequence>MDRLVTSAFSGETHLRHSPAADPMGARMSTTPVRNWAGNVTYGATRLHRPRSLDELRALVAGADRIRAVGSGHSFNGVADTTGELVTLDRMPATFEVDRDAGAVTVAAGMTYGEVVVALHDAGLALGTLASLPHISVAGSCATGTHGSGDTERCLAAAVRALRLIGPDGDVVDLDGDTLPGAVVALGGLGVVTHLTLGVEPAYDMRQSVRLGVPLDEVAGAVDEVFGAGHSVSVFTDWRSGTGSVFLKQRVDREASGWAGGRPAAELVHPVPGMSTDSSTAQLDVVGPWFERLPHFRADRLPSSAGNELQSELYLPRSQAPAAFAALRELGELMAPVLQVAEVRTVAADDLWLSPAHHRDSVTIHFTWVLDPAAVLPVIAAVERRLHPLGARPHWGKLTTLPPAEVTAAYDRAADFTRLRSTLDPTGKFTNALLDAHFPTR</sequence>
<dbReference type="InterPro" id="IPR016169">
    <property type="entry name" value="FAD-bd_PCMH_sub2"/>
</dbReference>
<dbReference type="GO" id="GO:0071949">
    <property type="term" value="F:FAD binding"/>
    <property type="evidence" value="ECO:0007669"/>
    <property type="project" value="InterPro"/>
</dbReference>
<dbReference type="PANTHER" id="PTHR43762:SF1">
    <property type="entry name" value="D-ARABINONO-1,4-LACTONE OXIDASE"/>
    <property type="match status" value="1"/>
</dbReference>
<dbReference type="PANTHER" id="PTHR43762">
    <property type="entry name" value="L-GULONOLACTONE OXIDASE"/>
    <property type="match status" value="1"/>
</dbReference>
<dbReference type="GO" id="GO:0050582">
    <property type="term" value="F:xylitol oxidase activity"/>
    <property type="evidence" value="ECO:0007669"/>
    <property type="project" value="UniProtKB-EC"/>
</dbReference>
<dbReference type="Proteomes" id="UP000019277">
    <property type="component" value="Unassembled WGS sequence"/>
</dbReference>
<evidence type="ECO:0000259" key="3">
    <source>
        <dbReference type="PROSITE" id="PS51387"/>
    </source>
</evidence>
<dbReference type="STRING" id="909613.UO65_3618"/>
<accession>W7IW51</accession>
<evidence type="ECO:0000256" key="1">
    <source>
        <dbReference type="ARBA" id="ARBA00023002"/>
    </source>
</evidence>
<dbReference type="GO" id="GO:0080049">
    <property type="term" value="F:L-gulono-1,4-lactone dehydrogenase activity"/>
    <property type="evidence" value="ECO:0007669"/>
    <property type="project" value="TreeGrafter"/>
</dbReference>
<dbReference type="PROSITE" id="PS51387">
    <property type="entry name" value="FAD_PCMH"/>
    <property type="match status" value="1"/>
</dbReference>
<feature type="region of interest" description="Disordered" evidence="2">
    <location>
        <begin position="1"/>
        <end position="27"/>
    </location>
</feature>
<proteinExistence type="predicted"/>
<evidence type="ECO:0000256" key="2">
    <source>
        <dbReference type="SAM" id="MobiDB-lite"/>
    </source>
</evidence>
<dbReference type="InterPro" id="IPR016167">
    <property type="entry name" value="FAD-bd_PCMH_sub1"/>
</dbReference>
<protein>
    <submittedName>
        <fullName evidence="4">Putative xylitol oxidase</fullName>
        <ecNumber evidence="4">1.1.3.41</ecNumber>
    </submittedName>
</protein>
<dbReference type="GO" id="GO:0016020">
    <property type="term" value="C:membrane"/>
    <property type="evidence" value="ECO:0007669"/>
    <property type="project" value="InterPro"/>
</dbReference>
<dbReference type="PATRIC" id="fig|909613.9.peg.3619"/>
<keyword evidence="5" id="KW-1185">Reference proteome</keyword>
<dbReference type="eggNOG" id="COG0277">
    <property type="taxonomic scope" value="Bacteria"/>
</dbReference>
<feature type="domain" description="FAD-binding PCMH-type" evidence="3">
    <location>
        <begin position="40"/>
        <end position="202"/>
    </location>
</feature>
<dbReference type="Pfam" id="PF04030">
    <property type="entry name" value="ALO"/>
    <property type="match status" value="1"/>
</dbReference>
<dbReference type="InterPro" id="IPR006094">
    <property type="entry name" value="Oxid_FAD_bind_N"/>
</dbReference>
<name>W7IW51_9PSEU</name>
<dbReference type="Pfam" id="PF01565">
    <property type="entry name" value="FAD_binding_4"/>
    <property type="match status" value="1"/>
</dbReference>
<dbReference type="InterPro" id="IPR016171">
    <property type="entry name" value="Vanillyl_alc_oxidase_C-sub2"/>
</dbReference>
<evidence type="ECO:0000313" key="4">
    <source>
        <dbReference type="EMBL" id="EWC61047.1"/>
    </source>
</evidence>
<dbReference type="Gene3D" id="3.30.70.2520">
    <property type="match status" value="1"/>
</dbReference>
<dbReference type="EC" id="1.1.3.41" evidence="4"/>
<dbReference type="InterPro" id="IPR036318">
    <property type="entry name" value="FAD-bd_PCMH-like_sf"/>
</dbReference>
<dbReference type="PIRSF" id="PIRSF000136">
    <property type="entry name" value="LGO_GLO"/>
    <property type="match status" value="1"/>
</dbReference>
<dbReference type="EMBL" id="AYXG01000131">
    <property type="protein sequence ID" value="EWC61047.1"/>
    <property type="molecule type" value="Genomic_DNA"/>
</dbReference>
<dbReference type="GO" id="GO:0003885">
    <property type="term" value="F:D-arabinono-1,4-lactone oxidase activity"/>
    <property type="evidence" value="ECO:0007669"/>
    <property type="project" value="InterPro"/>
</dbReference>
<dbReference type="Gene3D" id="3.30.465.10">
    <property type="match status" value="1"/>
</dbReference>
<reference evidence="4 5" key="1">
    <citation type="journal article" date="2014" name="Genome Announc.">
        <title>Draft Genome Sequence of the Antitrypanosomally Active Sponge-Associated Bacterium Actinokineospora sp. Strain EG49.</title>
        <authorList>
            <person name="Harjes J."/>
            <person name="Ryu T."/>
            <person name="Abdelmohsen U.R."/>
            <person name="Moitinho-Silva L."/>
            <person name="Horn H."/>
            <person name="Ravasi T."/>
            <person name="Hentschel U."/>
        </authorList>
    </citation>
    <scope>NUCLEOTIDE SEQUENCE [LARGE SCALE GENOMIC DNA]</scope>
    <source>
        <strain evidence="4 5">EG49</strain>
    </source>
</reference>
<dbReference type="Gene3D" id="1.10.45.10">
    <property type="entry name" value="Vanillyl-alcohol Oxidase, Chain A, domain 4"/>
    <property type="match status" value="1"/>
</dbReference>